<gene>
    <name evidence="1" type="ORF">L2E82_40109</name>
</gene>
<evidence type="ECO:0000313" key="1">
    <source>
        <dbReference type="EMBL" id="KAI3710331.1"/>
    </source>
</evidence>
<organism evidence="1 2">
    <name type="scientific">Cichorium intybus</name>
    <name type="common">Chicory</name>
    <dbReference type="NCBI Taxonomy" id="13427"/>
    <lineage>
        <taxon>Eukaryota</taxon>
        <taxon>Viridiplantae</taxon>
        <taxon>Streptophyta</taxon>
        <taxon>Embryophyta</taxon>
        <taxon>Tracheophyta</taxon>
        <taxon>Spermatophyta</taxon>
        <taxon>Magnoliopsida</taxon>
        <taxon>eudicotyledons</taxon>
        <taxon>Gunneridae</taxon>
        <taxon>Pentapetalae</taxon>
        <taxon>asterids</taxon>
        <taxon>campanulids</taxon>
        <taxon>Asterales</taxon>
        <taxon>Asteraceae</taxon>
        <taxon>Cichorioideae</taxon>
        <taxon>Cichorieae</taxon>
        <taxon>Cichoriinae</taxon>
        <taxon>Cichorium</taxon>
    </lineage>
</organism>
<dbReference type="Proteomes" id="UP001055811">
    <property type="component" value="Linkage Group LG07"/>
</dbReference>
<name>A0ACB9AK36_CICIN</name>
<accession>A0ACB9AK36</accession>
<keyword evidence="2" id="KW-1185">Reference proteome</keyword>
<proteinExistence type="predicted"/>
<reference evidence="1 2" key="2">
    <citation type="journal article" date="2022" name="Mol. Ecol. Resour.">
        <title>The genomes of chicory, endive, great burdock and yacon provide insights into Asteraceae paleo-polyploidization history and plant inulin production.</title>
        <authorList>
            <person name="Fan W."/>
            <person name="Wang S."/>
            <person name="Wang H."/>
            <person name="Wang A."/>
            <person name="Jiang F."/>
            <person name="Liu H."/>
            <person name="Zhao H."/>
            <person name="Xu D."/>
            <person name="Zhang Y."/>
        </authorList>
    </citation>
    <scope>NUCLEOTIDE SEQUENCE [LARGE SCALE GENOMIC DNA]</scope>
    <source>
        <strain evidence="2">cv. Punajuju</strain>
        <tissue evidence="1">Leaves</tissue>
    </source>
</reference>
<comment type="caution">
    <text evidence="1">The sequence shown here is derived from an EMBL/GenBank/DDBJ whole genome shotgun (WGS) entry which is preliminary data.</text>
</comment>
<dbReference type="EMBL" id="CM042015">
    <property type="protein sequence ID" value="KAI3710331.1"/>
    <property type="molecule type" value="Genomic_DNA"/>
</dbReference>
<evidence type="ECO:0000313" key="2">
    <source>
        <dbReference type="Proteomes" id="UP001055811"/>
    </source>
</evidence>
<protein>
    <submittedName>
        <fullName evidence="1">Uncharacterized protein</fullName>
    </submittedName>
</protein>
<sequence length="89" mass="10283">MGLSFPITETRYHKTSDSKIKIPVKQKSRWGKEETRSDGSLVRDAEYEKEDTHTREVRDNDRWILRKASSRRQEAYGVRGLPVSGCSGQ</sequence>
<reference evidence="2" key="1">
    <citation type="journal article" date="2022" name="Mol. Ecol. Resour.">
        <title>The genomes of chicory, endive, great burdock and yacon provide insights into Asteraceae palaeo-polyploidization history and plant inulin production.</title>
        <authorList>
            <person name="Fan W."/>
            <person name="Wang S."/>
            <person name="Wang H."/>
            <person name="Wang A."/>
            <person name="Jiang F."/>
            <person name="Liu H."/>
            <person name="Zhao H."/>
            <person name="Xu D."/>
            <person name="Zhang Y."/>
        </authorList>
    </citation>
    <scope>NUCLEOTIDE SEQUENCE [LARGE SCALE GENOMIC DNA]</scope>
    <source>
        <strain evidence="2">cv. Punajuju</strain>
    </source>
</reference>